<protein>
    <submittedName>
        <fullName evidence="7">Aspartate aminotransferase family protein</fullName>
        <ecNumber evidence="7">2.6.1.18</ecNumber>
    </submittedName>
</protein>
<dbReference type="PROSITE" id="PS00600">
    <property type="entry name" value="AA_TRANSFER_CLASS_3"/>
    <property type="match status" value="1"/>
</dbReference>
<dbReference type="Gene3D" id="3.40.640.10">
    <property type="entry name" value="Type I PLP-dependent aspartate aminotransferase-like (Major domain)"/>
    <property type="match status" value="1"/>
</dbReference>
<evidence type="ECO:0000313" key="7">
    <source>
        <dbReference type="EMBL" id="PWR19308.1"/>
    </source>
</evidence>
<proteinExistence type="inferred from homology"/>
<dbReference type="CDD" id="cd00610">
    <property type="entry name" value="OAT_like"/>
    <property type="match status" value="1"/>
</dbReference>
<sequence>MTLFDPVKAAGMSRDDLEAYWMPYTANREFKDNPRMITAADGCHYTDAQGRRIYDSLSGLWCTGSGHRRKEIVEAVSRQISELDFGPGFQFSHPGAFQLANKVASLTPAGLDYVFFTGSGSESADTSLKMARAYWRLKGQPTKTKLIGRAKGYHGVNFGGMSLGGIGGNRKLYGTLLDTDHLPHTLLPENAFSKGLPEKGGVQLADALEEIVALHDASNIAAVIVEPFSGSAGVVVPPKGYLQRLRQLCDKHGILLIFDEVITGFGRTGYNFAADAFGVTPDIMNVAKGLTNGTVPMGAVIASKDIYDTFMAAGGPEYLVEFPHGYTYSGHPVACAAGLAAMDIFEKDRIPERARQLAAYFEEAIHGLKGLKYVTDIRNFGLAGALQIEAAPGAPALRPYQISMKCWDAGYYVRYGGDTIQLAPPFISTQQDIDGLMNAINDAITALA</sequence>
<dbReference type="GO" id="GO:0030170">
    <property type="term" value="F:pyridoxal phosphate binding"/>
    <property type="evidence" value="ECO:0007669"/>
    <property type="project" value="InterPro"/>
</dbReference>
<reference evidence="7 8" key="1">
    <citation type="submission" date="2018-05" db="EMBL/GenBank/DDBJ databases">
        <title>Zavarzinia sp. HR-AS.</title>
        <authorList>
            <person name="Lee Y."/>
            <person name="Jeon C.O."/>
        </authorList>
    </citation>
    <scope>NUCLEOTIDE SEQUENCE [LARGE SCALE GENOMIC DNA]</scope>
    <source>
        <strain evidence="7 8">HR-AS</strain>
    </source>
</reference>
<dbReference type="FunFam" id="3.40.640.10:FF:000014">
    <property type="entry name" value="Adenosylmethionine-8-amino-7-oxononanoate aminotransferase, probable"/>
    <property type="match status" value="1"/>
</dbReference>
<dbReference type="InterPro" id="IPR015424">
    <property type="entry name" value="PyrdxlP-dep_Trfase"/>
</dbReference>
<dbReference type="InterPro" id="IPR015422">
    <property type="entry name" value="PyrdxlP-dep_Trfase_small"/>
</dbReference>
<gene>
    <name evidence="7" type="ORF">DKG74_17675</name>
</gene>
<dbReference type="AlphaFoldDB" id="A0A317DX50"/>
<comment type="cofactor">
    <cofactor evidence="1">
        <name>pyridoxal 5'-phosphate</name>
        <dbReference type="ChEBI" id="CHEBI:597326"/>
    </cofactor>
</comment>
<evidence type="ECO:0000256" key="4">
    <source>
        <dbReference type="ARBA" id="ARBA00022679"/>
    </source>
</evidence>
<name>A0A317DX50_9PROT</name>
<dbReference type="PANTHER" id="PTHR42684">
    <property type="entry name" value="ADENOSYLMETHIONINE-8-AMINO-7-OXONONANOATE AMINOTRANSFERASE"/>
    <property type="match status" value="1"/>
</dbReference>
<keyword evidence="4 7" id="KW-0808">Transferase</keyword>
<evidence type="ECO:0000256" key="1">
    <source>
        <dbReference type="ARBA" id="ARBA00001933"/>
    </source>
</evidence>
<organism evidence="7 8">
    <name type="scientific">Zavarzinia aquatilis</name>
    <dbReference type="NCBI Taxonomy" id="2211142"/>
    <lineage>
        <taxon>Bacteria</taxon>
        <taxon>Pseudomonadati</taxon>
        <taxon>Pseudomonadota</taxon>
        <taxon>Alphaproteobacteria</taxon>
        <taxon>Rhodospirillales</taxon>
        <taxon>Zavarziniaceae</taxon>
        <taxon>Zavarzinia</taxon>
    </lineage>
</organism>
<dbReference type="RefSeq" id="WP_109907507.1">
    <property type="nucleotide sequence ID" value="NZ_QGLE01000012.1"/>
</dbReference>
<evidence type="ECO:0000256" key="5">
    <source>
        <dbReference type="ARBA" id="ARBA00022898"/>
    </source>
</evidence>
<dbReference type="Pfam" id="PF00202">
    <property type="entry name" value="Aminotran_3"/>
    <property type="match status" value="1"/>
</dbReference>
<keyword evidence="3 7" id="KW-0032">Aminotransferase</keyword>
<dbReference type="InterPro" id="IPR049704">
    <property type="entry name" value="Aminotrans_3_PPA_site"/>
</dbReference>
<comment type="caution">
    <text evidence="7">The sequence shown here is derived from an EMBL/GenBank/DDBJ whole genome shotgun (WGS) entry which is preliminary data.</text>
</comment>
<keyword evidence="8" id="KW-1185">Reference proteome</keyword>
<evidence type="ECO:0000256" key="2">
    <source>
        <dbReference type="ARBA" id="ARBA00008954"/>
    </source>
</evidence>
<accession>A0A317DX50</accession>
<dbReference type="EC" id="2.6.1.18" evidence="7"/>
<evidence type="ECO:0000256" key="3">
    <source>
        <dbReference type="ARBA" id="ARBA00022576"/>
    </source>
</evidence>
<dbReference type="PANTHER" id="PTHR42684:SF1">
    <property type="entry name" value="BETA-ALANINE--PYRUVATE AMINOTRANSFERASE"/>
    <property type="match status" value="1"/>
</dbReference>
<dbReference type="Proteomes" id="UP000245461">
    <property type="component" value="Unassembled WGS sequence"/>
</dbReference>
<evidence type="ECO:0000313" key="8">
    <source>
        <dbReference type="Proteomes" id="UP000245461"/>
    </source>
</evidence>
<dbReference type="OrthoDB" id="9801834at2"/>
<dbReference type="SUPFAM" id="SSF53383">
    <property type="entry name" value="PLP-dependent transferases"/>
    <property type="match status" value="1"/>
</dbReference>
<dbReference type="EMBL" id="QGLE01000012">
    <property type="protein sequence ID" value="PWR19308.1"/>
    <property type="molecule type" value="Genomic_DNA"/>
</dbReference>
<dbReference type="GO" id="GO:0009102">
    <property type="term" value="P:biotin biosynthetic process"/>
    <property type="evidence" value="ECO:0007669"/>
    <property type="project" value="TreeGrafter"/>
</dbReference>
<dbReference type="GO" id="GO:0016223">
    <property type="term" value="F:beta-alanine:pyruvate transaminase activity"/>
    <property type="evidence" value="ECO:0007669"/>
    <property type="project" value="UniProtKB-EC"/>
</dbReference>
<dbReference type="GO" id="GO:0004015">
    <property type="term" value="F:adenosylmethionine-8-amino-7-oxononanoate transaminase activity"/>
    <property type="evidence" value="ECO:0007669"/>
    <property type="project" value="TreeGrafter"/>
</dbReference>
<dbReference type="InterPro" id="IPR015421">
    <property type="entry name" value="PyrdxlP-dep_Trfase_major"/>
</dbReference>
<keyword evidence="5 6" id="KW-0663">Pyridoxal phosphate</keyword>
<comment type="similarity">
    <text evidence="2 6">Belongs to the class-III pyridoxal-phosphate-dependent aminotransferase family.</text>
</comment>
<evidence type="ECO:0000256" key="6">
    <source>
        <dbReference type="RuleBase" id="RU003560"/>
    </source>
</evidence>
<dbReference type="Gene3D" id="3.90.1150.10">
    <property type="entry name" value="Aspartate Aminotransferase, domain 1"/>
    <property type="match status" value="1"/>
</dbReference>
<dbReference type="InterPro" id="IPR005814">
    <property type="entry name" value="Aminotrans_3"/>
</dbReference>